<dbReference type="PROSITE" id="PS50994">
    <property type="entry name" value="INTEGRASE"/>
    <property type="match status" value="1"/>
</dbReference>
<dbReference type="GO" id="GO:0015074">
    <property type="term" value="P:DNA integration"/>
    <property type="evidence" value="ECO:0007669"/>
    <property type="project" value="InterPro"/>
</dbReference>
<sequence length="186" mass="21459">MQPPTDIISLDYPFQQLCFDYFSHNNHDYVVIVDRYSSWPMVFRSEAGAKGLVRRLRETFVTFGVPEVLTSDGGPQFTAGKIQEFMKSCGVHHRLTSVENPHSSSRVEVAVKTVKRMLMDNKGLSGLLDVDRFQRAMLILKPEHRQPSYYLAGPSEMQSQSRYCPDNTWQETLTFREKALARRHSR</sequence>
<accession>A0AAE0ZQ74</accession>
<evidence type="ECO:0000313" key="3">
    <source>
        <dbReference type="Proteomes" id="UP001283361"/>
    </source>
</evidence>
<feature type="domain" description="Integrase catalytic" evidence="1">
    <location>
        <begin position="1"/>
        <end position="162"/>
    </location>
</feature>
<gene>
    <name evidence="2" type="ORF">RRG08_022224</name>
</gene>
<organism evidence="2 3">
    <name type="scientific">Elysia crispata</name>
    <name type="common">lettuce slug</name>
    <dbReference type="NCBI Taxonomy" id="231223"/>
    <lineage>
        <taxon>Eukaryota</taxon>
        <taxon>Metazoa</taxon>
        <taxon>Spiralia</taxon>
        <taxon>Lophotrochozoa</taxon>
        <taxon>Mollusca</taxon>
        <taxon>Gastropoda</taxon>
        <taxon>Heterobranchia</taxon>
        <taxon>Euthyneura</taxon>
        <taxon>Panpulmonata</taxon>
        <taxon>Sacoglossa</taxon>
        <taxon>Placobranchoidea</taxon>
        <taxon>Plakobranchidae</taxon>
        <taxon>Elysia</taxon>
    </lineage>
</organism>
<proteinExistence type="predicted"/>
<reference evidence="2" key="1">
    <citation type="journal article" date="2023" name="G3 (Bethesda)">
        <title>A reference genome for the long-term kleptoplast-retaining sea slug Elysia crispata morphotype clarki.</title>
        <authorList>
            <person name="Eastman K.E."/>
            <person name="Pendleton A.L."/>
            <person name="Shaikh M.A."/>
            <person name="Suttiyut T."/>
            <person name="Ogas R."/>
            <person name="Tomko P."/>
            <person name="Gavelis G."/>
            <person name="Widhalm J.R."/>
            <person name="Wisecaver J.H."/>
        </authorList>
    </citation>
    <scope>NUCLEOTIDE SEQUENCE</scope>
    <source>
        <strain evidence="2">ECLA1</strain>
    </source>
</reference>
<evidence type="ECO:0000259" key="1">
    <source>
        <dbReference type="PROSITE" id="PS50994"/>
    </source>
</evidence>
<name>A0AAE0ZQ74_9GAST</name>
<dbReference type="EMBL" id="JAWDGP010003531">
    <property type="protein sequence ID" value="KAK3773509.1"/>
    <property type="molecule type" value="Genomic_DNA"/>
</dbReference>
<dbReference type="Pfam" id="PF00665">
    <property type="entry name" value="rve"/>
    <property type="match status" value="1"/>
</dbReference>
<dbReference type="PANTHER" id="PTHR37984">
    <property type="entry name" value="PROTEIN CBG26694"/>
    <property type="match status" value="1"/>
</dbReference>
<keyword evidence="3" id="KW-1185">Reference proteome</keyword>
<dbReference type="PANTHER" id="PTHR37984:SF7">
    <property type="entry name" value="INTEGRASE CATALYTIC DOMAIN-CONTAINING PROTEIN"/>
    <property type="match status" value="1"/>
</dbReference>
<dbReference type="InterPro" id="IPR036397">
    <property type="entry name" value="RNaseH_sf"/>
</dbReference>
<dbReference type="InterPro" id="IPR001584">
    <property type="entry name" value="Integrase_cat-core"/>
</dbReference>
<comment type="caution">
    <text evidence="2">The sequence shown here is derived from an EMBL/GenBank/DDBJ whole genome shotgun (WGS) entry which is preliminary data.</text>
</comment>
<dbReference type="AlphaFoldDB" id="A0AAE0ZQ74"/>
<dbReference type="InterPro" id="IPR050951">
    <property type="entry name" value="Retrovirus_Pol_polyprotein"/>
</dbReference>
<dbReference type="InterPro" id="IPR012337">
    <property type="entry name" value="RNaseH-like_sf"/>
</dbReference>
<dbReference type="Gene3D" id="3.30.420.10">
    <property type="entry name" value="Ribonuclease H-like superfamily/Ribonuclease H"/>
    <property type="match status" value="1"/>
</dbReference>
<dbReference type="Proteomes" id="UP001283361">
    <property type="component" value="Unassembled WGS sequence"/>
</dbReference>
<evidence type="ECO:0000313" key="2">
    <source>
        <dbReference type="EMBL" id="KAK3773509.1"/>
    </source>
</evidence>
<dbReference type="GO" id="GO:0003676">
    <property type="term" value="F:nucleic acid binding"/>
    <property type="evidence" value="ECO:0007669"/>
    <property type="project" value="InterPro"/>
</dbReference>
<dbReference type="SUPFAM" id="SSF53098">
    <property type="entry name" value="Ribonuclease H-like"/>
    <property type="match status" value="1"/>
</dbReference>
<protein>
    <recommendedName>
        <fullName evidence="1">Integrase catalytic domain-containing protein</fullName>
    </recommendedName>
</protein>